<dbReference type="OrthoDB" id="7860782at2"/>
<dbReference type="Pfam" id="PF02597">
    <property type="entry name" value="ThiS"/>
    <property type="match status" value="1"/>
</dbReference>
<gene>
    <name evidence="1" type="ORF">EQU24_17565</name>
</gene>
<dbReference type="InterPro" id="IPR012675">
    <property type="entry name" value="Beta-grasp_dom_sf"/>
</dbReference>
<dbReference type="EMBL" id="CP035467">
    <property type="protein sequence ID" value="QCW83845.1"/>
    <property type="molecule type" value="Genomic_DNA"/>
</dbReference>
<dbReference type="InterPro" id="IPR016155">
    <property type="entry name" value="Mopterin_synth/thiamin_S_b"/>
</dbReference>
<dbReference type="CDD" id="cd17040">
    <property type="entry name" value="Ubl_MoaD_like"/>
    <property type="match status" value="1"/>
</dbReference>
<sequence length="83" mass="9247">MKITVKLFAGLRRYLPTGTTSEGLIMTLSEAESPHQVLERFNLPRNQVHLLLINGIFIEPVDRDRPILKEGDVLAVWPPVAGG</sequence>
<dbReference type="RefSeq" id="WP_017842317.1">
    <property type="nucleotide sequence ID" value="NZ_CP035467.1"/>
</dbReference>
<name>A0A4V1IK67_METBY</name>
<protein>
    <submittedName>
        <fullName evidence="1">MoaD/ThiS family protein</fullName>
    </submittedName>
</protein>
<dbReference type="SUPFAM" id="SSF54285">
    <property type="entry name" value="MoaD/ThiS"/>
    <property type="match status" value="1"/>
</dbReference>
<dbReference type="Proteomes" id="UP000305881">
    <property type="component" value="Chromosome"/>
</dbReference>
<dbReference type="Gene3D" id="3.10.20.30">
    <property type="match status" value="1"/>
</dbReference>
<accession>A0A4V1IK67</accession>
<organism evidence="1 2">
    <name type="scientific">Methylotuvimicrobium buryatense</name>
    <name type="common">Methylomicrobium buryatense</name>
    <dbReference type="NCBI Taxonomy" id="95641"/>
    <lineage>
        <taxon>Bacteria</taxon>
        <taxon>Pseudomonadati</taxon>
        <taxon>Pseudomonadota</taxon>
        <taxon>Gammaproteobacteria</taxon>
        <taxon>Methylococcales</taxon>
        <taxon>Methylococcaceae</taxon>
        <taxon>Methylotuvimicrobium</taxon>
    </lineage>
</organism>
<dbReference type="AlphaFoldDB" id="A0A4V1IK67"/>
<proteinExistence type="predicted"/>
<evidence type="ECO:0000313" key="1">
    <source>
        <dbReference type="EMBL" id="QCW83845.1"/>
    </source>
</evidence>
<reference evidence="2" key="1">
    <citation type="journal article" date="2019" name="J. Bacteriol.">
        <title>A Mutagenic Screen Identifies a TonB-Dependent Receptor Required for the Lanthanide Metal Switch in the Type I Methanotroph 'Methylotuvimicrobium buryatense' 5GB1C.</title>
        <authorList>
            <person name="Groom J.D."/>
            <person name="Ford S.M."/>
            <person name="Pesesky M.W."/>
            <person name="Lidstrom M.E."/>
        </authorList>
    </citation>
    <scope>NUCLEOTIDE SEQUENCE [LARGE SCALE GENOMIC DNA]</scope>
    <source>
        <strain evidence="2">5GB1C</strain>
    </source>
</reference>
<dbReference type="STRING" id="675511.GCA_000341735_03940"/>
<dbReference type="InterPro" id="IPR003749">
    <property type="entry name" value="ThiS/MoaD-like"/>
</dbReference>
<evidence type="ECO:0000313" key="2">
    <source>
        <dbReference type="Proteomes" id="UP000305881"/>
    </source>
</evidence>
<dbReference type="KEGG" id="mbur:EQU24_17565"/>
<keyword evidence="2" id="KW-1185">Reference proteome</keyword>